<dbReference type="PROSITE" id="PS00211">
    <property type="entry name" value="ABC_TRANSPORTER_1"/>
    <property type="match status" value="2"/>
</dbReference>
<dbReference type="InterPro" id="IPR027417">
    <property type="entry name" value="P-loop_NTPase"/>
</dbReference>
<keyword evidence="13" id="KW-0234">DNA repair</keyword>
<gene>
    <name evidence="18" type="ORF">SAMN04487989_102231</name>
</gene>
<dbReference type="GO" id="GO:0008270">
    <property type="term" value="F:zinc ion binding"/>
    <property type="evidence" value="ECO:0007669"/>
    <property type="project" value="UniProtKB-KW"/>
</dbReference>
<keyword evidence="11" id="KW-0267">Excision nuclease</keyword>
<dbReference type="GO" id="GO:0004518">
    <property type="term" value="F:nuclease activity"/>
    <property type="evidence" value="ECO:0007669"/>
    <property type="project" value="UniProtKB-KW"/>
</dbReference>
<keyword evidence="6" id="KW-0227">DNA damage</keyword>
<keyword evidence="5" id="KW-0547">Nucleotide-binding</keyword>
<evidence type="ECO:0000256" key="13">
    <source>
        <dbReference type="ARBA" id="ARBA00023204"/>
    </source>
</evidence>
<dbReference type="RefSeq" id="WP_092207008.1">
    <property type="nucleotide sequence ID" value="NZ_FOVN01000002.1"/>
</dbReference>
<dbReference type="PROSITE" id="PS50893">
    <property type="entry name" value="ABC_TRANSPORTER_2"/>
    <property type="match status" value="1"/>
</dbReference>
<evidence type="ECO:0000313" key="19">
    <source>
        <dbReference type="Proteomes" id="UP000198705"/>
    </source>
</evidence>
<evidence type="ECO:0000256" key="4">
    <source>
        <dbReference type="ARBA" id="ARBA00022737"/>
    </source>
</evidence>
<dbReference type="GO" id="GO:0003677">
    <property type="term" value="F:DNA binding"/>
    <property type="evidence" value="ECO:0007669"/>
    <property type="project" value="UniProtKB-KW"/>
</dbReference>
<evidence type="ECO:0000256" key="7">
    <source>
        <dbReference type="ARBA" id="ARBA00022769"/>
    </source>
</evidence>
<evidence type="ECO:0000256" key="8">
    <source>
        <dbReference type="ARBA" id="ARBA00022771"/>
    </source>
</evidence>
<dbReference type="InterPro" id="IPR004602">
    <property type="entry name" value="UvrA"/>
</dbReference>
<dbReference type="InterPro" id="IPR041552">
    <property type="entry name" value="UvrA_DNA-bd"/>
</dbReference>
<keyword evidence="19" id="KW-1185">Reference proteome</keyword>
<evidence type="ECO:0000256" key="2">
    <source>
        <dbReference type="ARBA" id="ARBA00022490"/>
    </source>
</evidence>
<keyword evidence="9" id="KW-0862">Zinc</keyword>
<reference evidence="19" key="1">
    <citation type="submission" date="2016-10" db="EMBL/GenBank/DDBJ databases">
        <authorList>
            <person name="Varghese N."/>
            <person name="Submissions S."/>
        </authorList>
    </citation>
    <scope>NUCLEOTIDE SEQUENCE [LARGE SCALE GENOMIC DNA]</scope>
    <source>
        <strain evidence="19">DSM 23925</strain>
    </source>
</reference>
<evidence type="ECO:0000259" key="17">
    <source>
        <dbReference type="PROSITE" id="PS50893"/>
    </source>
</evidence>
<comment type="similarity">
    <text evidence="14">Belongs to the ABC transporter superfamily. UvrA family.</text>
</comment>
<dbReference type="Pfam" id="PF17760">
    <property type="entry name" value="UvrA_inter"/>
    <property type="match status" value="1"/>
</dbReference>
<dbReference type="InterPro" id="IPR017871">
    <property type="entry name" value="ABC_transporter-like_CS"/>
</dbReference>
<dbReference type="NCBIfam" id="NF001503">
    <property type="entry name" value="PRK00349.1"/>
    <property type="match status" value="1"/>
</dbReference>
<comment type="subcellular location">
    <subcellularLocation>
        <location evidence="1">Cytoplasm</location>
    </subcellularLocation>
</comment>
<evidence type="ECO:0000256" key="14">
    <source>
        <dbReference type="ARBA" id="ARBA00038000"/>
    </source>
</evidence>
<evidence type="ECO:0000256" key="6">
    <source>
        <dbReference type="ARBA" id="ARBA00022763"/>
    </source>
</evidence>
<dbReference type="Gene3D" id="3.30.190.20">
    <property type="match status" value="1"/>
</dbReference>
<dbReference type="Pfam" id="PF17755">
    <property type="entry name" value="UvrA_DNA-bind"/>
    <property type="match status" value="1"/>
</dbReference>
<evidence type="ECO:0000256" key="10">
    <source>
        <dbReference type="ARBA" id="ARBA00022840"/>
    </source>
</evidence>
<evidence type="ECO:0000256" key="1">
    <source>
        <dbReference type="ARBA" id="ARBA00004496"/>
    </source>
</evidence>
<dbReference type="GO" id="GO:0009380">
    <property type="term" value="C:excinuclease repair complex"/>
    <property type="evidence" value="ECO:0007669"/>
    <property type="project" value="InterPro"/>
</dbReference>
<keyword evidence="2" id="KW-0963">Cytoplasm</keyword>
<evidence type="ECO:0000256" key="11">
    <source>
        <dbReference type="ARBA" id="ARBA00022881"/>
    </source>
</evidence>
<evidence type="ECO:0000256" key="3">
    <source>
        <dbReference type="ARBA" id="ARBA00022723"/>
    </source>
</evidence>
<dbReference type="InterPro" id="IPR003439">
    <property type="entry name" value="ABC_transporter-like_ATP-bd"/>
</dbReference>
<sequence length="928" mass="103894">MNTNISEVNPKENIIIKGAKLHNLKNIDVVIPRNKLVVITGLSGSGKSSLAFDTLYAEGQRRYVESLSSYARQFLGRLNKPKVDYIKGIAPAIAIEQKVNSTNPRSTVGTTTEIYDYLKLLFARIGKTYSPKSGKEVKKDTVTDVLKHIKTFPEGEKLLLLAPIILEKDRTLADKLKVLNQQGYARIKVNDSVLRIDEAFDTKEKPENIYLVVDRVITKNEEDFYNRLADAIETAFFEGKGNCYVESLSTNTQEHFSNKFELDGIDFLEPNVHLFSFNNPYGACPTCEGYGDVIGIDEDLVIPNTGLSIYENAIFAWRGDSMSWYRDQLVNNSHKFDFPIHKPYFELSDTQKQLVWEGNQYFDGLNSFFAELESKAYKIQNRVMLSRYRGKTKCKTCKGKRLRPEADYVKINKATITDLVDMPLDTLAKFFKNLNLNTHDSHIAERLLKEINNRLSFLDNVGLSYLTLNRKSNTLSGGESQRINLATSLGSSLVGSMYILDEPSIGLHPKDTERLIGVLKALRDLGNTVIVVEHDEDIMQAADEIIDIGPEAGTFGGNVVATGTYQDILKSSSLTAQYLNGNLEIKVPKKRRTSKYAVEILGAKENNLKNINVTLPLGMLTVVTGVSGSGKSTLIKRIVYPALQKKITDFGDKPGQFSELKGNFSNVKHIEFVDQNPIGRSSRSNPVTYIKAYDDIRALFASQKLSKIRNYQAKHFSFNVDGGRCETCKGEGEVTIEMQFMADVHLTCDTCNGKRFKKEVLEVQFEGKSIDDILNLTIDDAIDFFTKTEQKKIQIKLQPLQDVGLGYVTLGQSSSTLSGGEAQRIKLATFLGKGSKSDQALFIFDEPTTGLHFHDIQKLLKSFYALIEKGHSIMVIEHNLELIKCADYIIDLGPEGGERGGYLIAEGTPEELVKNKKSITGKYLKEKL</sequence>
<evidence type="ECO:0000256" key="12">
    <source>
        <dbReference type="ARBA" id="ARBA00023125"/>
    </source>
</evidence>
<name>A0A1I5AR95_9FLAO</name>
<evidence type="ECO:0000256" key="5">
    <source>
        <dbReference type="ARBA" id="ARBA00022741"/>
    </source>
</evidence>
<keyword evidence="4" id="KW-0677">Repeat</keyword>
<organism evidence="18 19">
    <name type="scientific">Bizionia echini</name>
    <dbReference type="NCBI Taxonomy" id="649333"/>
    <lineage>
        <taxon>Bacteria</taxon>
        <taxon>Pseudomonadati</taxon>
        <taxon>Bacteroidota</taxon>
        <taxon>Flavobacteriia</taxon>
        <taxon>Flavobacteriales</taxon>
        <taxon>Flavobacteriaceae</taxon>
        <taxon>Bizionia</taxon>
    </lineage>
</organism>
<dbReference type="NCBIfam" id="TIGR00630">
    <property type="entry name" value="uvra"/>
    <property type="match status" value="1"/>
</dbReference>
<dbReference type="OrthoDB" id="9809851at2"/>
<dbReference type="SUPFAM" id="SSF52540">
    <property type="entry name" value="P-loop containing nucleoside triphosphate hydrolases"/>
    <property type="match status" value="2"/>
</dbReference>
<keyword evidence="3" id="KW-0479">Metal-binding</keyword>
<evidence type="ECO:0000256" key="15">
    <source>
        <dbReference type="ARBA" id="ARBA00039316"/>
    </source>
</evidence>
<protein>
    <recommendedName>
        <fullName evidence="15">UvrABC system protein A</fullName>
    </recommendedName>
    <alternativeName>
        <fullName evidence="16">Excinuclease ABC subunit A</fullName>
    </alternativeName>
</protein>
<evidence type="ECO:0000313" key="18">
    <source>
        <dbReference type="EMBL" id="SFN64965.1"/>
    </source>
</evidence>
<accession>A0A1I5AR95</accession>
<dbReference type="PANTHER" id="PTHR43152">
    <property type="entry name" value="UVRABC SYSTEM PROTEIN A"/>
    <property type="match status" value="1"/>
</dbReference>
<dbReference type="AlphaFoldDB" id="A0A1I5AR95"/>
<dbReference type="Gene3D" id="1.10.8.280">
    <property type="entry name" value="ABC transporter ATPase domain-like"/>
    <property type="match status" value="1"/>
</dbReference>
<dbReference type="GO" id="GO:0016887">
    <property type="term" value="F:ATP hydrolysis activity"/>
    <property type="evidence" value="ECO:0007669"/>
    <property type="project" value="InterPro"/>
</dbReference>
<dbReference type="Gene3D" id="1.20.1580.10">
    <property type="entry name" value="ABC transporter ATPase like domain"/>
    <property type="match status" value="3"/>
</dbReference>
<proteinExistence type="inferred from homology"/>
<dbReference type="GO" id="GO:0005737">
    <property type="term" value="C:cytoplasm"/>
    <property type="evidence" value="ECO:0007669"/>
    <property type="project" value="UniProtKB-SubCell"/>
</dbReference>
<evidence type="ECO:0000256" key="9">
    <source>
        <dbReference type="ARBA" id="ARBA00022833"/>
    </source>
</evidence>
<dbReference type="InterPro" id="IPR041102">
    <property type="entry name" value="UvrA_inter"/>
</dbReference>
<keyword evidence="7" id="KW-0228">DNA excision</keyword>
<dbReference type="Gene3D" id="3.40.50.300">
    <property type="entry name" value="P-loop containing nucleotide triphosphate hydrolases"/>
    <property type="match status" value="3"/>
</dbReference>
<dbReference type="GO" id="GO:0006289">
    <property type="term" value="P:nucleotide-excision repair"/>
    <property type="evidence" value="ECO:0007669"/>
    <property type="project" value="InterPro"/>
</dbReference>
<evidence type="ECO:0000256" key="16">
    <source>
        <dbReference type="ARBA" id="ARBA00042156"/>
    </source>
</evidence>
<dbReference type="GO" id="GO:0005524">
    <property type="term" value="F:ATP binding"/>
    <property type="evidence" value="ECO:0007669"/>
    <property type="project" value="UniProtKB-KW"/>
</dbReference>
<keyword evidence="12" id="KW-0238">DNA-binding</keyword>
<dbReference type="PANTHER" id="PTHR43152:SF3">
    <property type="entry name" value="UVRABC SYSTEM PROTEIN A"/>
    <property type="match status" value="1"/>
</dbReference>
<feature type="domain" description="ABC transporter" evidence="17">
    <location>
        <begin position="585"/>
        <end position="925"/>
    </location>
</feature>
<keyword evidence="10" id="KW-0067">ATP-binding</keyword>
<dbReference type="Proteomes" id="UP000198705">
    <property type="component" value="Unassembled WGS sequence"/>
</dbReference>
<dbReference type="EMBL" id="FOVN01000002">
    <property type="protein sequence ID" value="SFN64965.1"/>
    <property type="molecule type" value="Genomic_DNA"/>
</dbReference>
<keyword evidence="8" id="KW-0863">Zinc-finger</keyword>
<dbReference type="STRING" id="649333.SAMN04487989_102231"/>